<gene>
    <name evidence="2" type="ORF">Moror_6008</name>
</gene>
<evidence type="ECO:0000313" key="3">
    <source>
        <dbReference type="Proteomes" id="UP000017559"/>
    </source>
</evidence>
<organism evidence="2 3">
    <name type="scientific">Moniliophthora roreri (strain MCA 2997)</name>
    <name type="common">Cocoa frosty pod rot fungus</name>
    <name type="synonym">Crinipellis roreri</name>
    <dbReference type="NCBI Taxonomy" id="1381753"/>
    <lineage>
        <taxon>Eukaryota</taxon>
        <taxon>Fungi</taxon>
        <taxon>Dikarya</taxon>
        <taxon>Basidiomycota</taxon>
        <taxon>Agaricomycotina</taxon>
        <taxon>Agaricomycetes</taxon>
        <taxon>Agaricomycetidae</taxon>
        <taxon>Agaricales</taxon>
        <taxon>Marasmiineae</taxon>
        <taxon>Marasmiaceae</taxon>
        <taxon>Moniliophthora</taxon>
    </lineage>
</organism>
<feature type="compositionally biased region" description="Pro residues" evidence="1">
    <location>
        <begin position="1"/>
        <end position="11"/>
    </location>
</feature>
<name>V2WHV0_MONRO</name>
<dbReference type="KEGG" id="mrr:Moror_6008"/>
<feature type="region of interest" description="Disordered" evidence="1">
    <location>
        <begin position="1"/>
        <end position="28"/>
    </location>
</feature>
<evidence type="ECO:0000256" key="1">
    <source>
        <dbReference type="SAM" id="MobiDB-lite"/>
    </source>
</evidence>
<dbReference type="AlphaFoldDB" id="V2WHV0"/>
<dbReference type="EMBL" id="AWSO01002679">
    <property type="protein sequence ID" value="ESK81137.1"/>
    <property type="molecule type" value="Genomic_DNA"/>
</dbReference>
<feature type="compositionally biased region" description="Low complexity" evidence="1">
    <location>
        <begin position="12"/>
        <end position="28"/>
    </location>
</feature>
<dbReference type="HOGENOM" id="CLU_696547_0_0_1"/>
<sequence length="396" mass="41958">MPLPTPPPPATSHPMPTTIVSPPSMPDASMSAPLSVAAVVSSTLPPASAPTTTAASSSTSQGNIFRATNAMSEWCHENTDVIWAEVQRCAPGSQGGVYLHAWNTVHDEPWGKLTELKKKPFKDKAKTINKNRFWDPPSEHITDNQKNLPAWISITLKPLIGTGWNQVTVAGPRSIPFRIPEALQVKYKEGFEEPLKVWGTLTLATDAASSSSAQTNSSSVGVIQPTTTDPVQIQVVGTADSILDSTATHTPLHYEGTASKAGTAMNTLDPMTRSSPTVSINMCTPPLVDSDRPSESNSQAIGSVNVNANHQSGTKSGNVDVAMDAVQINAINSPTMEAEGQVLDTEAMAVDGTANDVMDENSADDVNIGVDQNEPDHELDGTLTVDSAGINEHFFL</sequence>
<keyword evidence="3" id="KW-1185">Reference proteome</keyword>
<accession>V2WHV0</accession>
<evidence type="ECO:0000313" key="2">
    <source>
        <dbReference type="EMBL" id="ESK81137.1"/>
    </source>
</evidence>
<proteinExistence type="predicted"/>
<reference evidence="2 3" key="1">
    <citation type="journal article" date="2014" name="BMC Genomics">
        <title>Genome and secretome analysis of the hemibiotrophic fungal pathogen, Moniliophthora roreri, which causes frosty pod rot disease of cacao: mechanisms of the biotrophic and necrotrophic phases.</title>
        <authorList>
            <person name="Meinhardt L.W."/>
            <person name="Costa G.G.L."/>
            <person name="Thomazella D.P.T."/>
            <person name="Teixeira P.J.P.L."/>
            <person name="Carazzolle M.F."/>
            <person name="Schuster S.C."/>
            <person name="Carlson J.E."/>
            <person name="Guiltinan M.J."/>
            <person name="Mieczkowski P."/>
            <person name="Farmer A."/>
            <person name="Ramaraj T."/>
            <person name="Crozier J."/>
            <person name="Davis R.E."/>
            <person name="Shao J."/>
            <person name="Melnick R.L."/>
            <person name="Pereira G.A.G."/>
            <person name="Bailey B.A."/>
        </authorList>
    </citation>
    <scope>NUCLEOTIDE SEQUENCE [LARGE SCALE GENOMIC DNA]</scope>
    <source>
        <strain evidence="2 3">MCA 2997</strain>
    </source>
</reference>
<dbReference type="Proteomes" id="UP000017559">
    <property type="component" value="Unassembled WGS sequence"/>
</dbReference>
<comment type="caution">
    <text evidence="2">The sequence shown here is derived from an EMBL/GenBank/DDBJ whole genome shotgun (WGS) entry which is preliminary data.</text>
</comment>
<protein>
    <submittedName>
        <fullName evidence="2">Uncharacterized protein</fullName>
    </submittedName>
</protein>